<gene>
    <name evidence="2" type="ordered locus">TTHA0069</name>
</gene>
<reference evidence="2 3" key="1">
    <citation type="submission" date="2004-11" db="EMBL/GenBank/DDBJ databases">
        <title>Complete genome sequence of Thermus thermophilus HB8.</title>
        <authorList>
            <person name="Masui R."/>
            <person name="Kurokawa K."/>
            <person name="Nakagawa N."/>
            <person name="Tokunaga F."/>
            <person name="Koyama Y."/>
            <person name="Shibata T."/>
            <person name="Oshima T."/>
            <person name="Yokoyama S."/>
            <person name="Yasunaga T."/>
            <person name="Kuramitsu S."/>
        </authorList>
    </citation>
    <scope>NUCLEOTIDE SEQUENCE [LARGE SCALE GENOMIC DNA]</scope>
    <source>
        <strain evidence="3">ATCC 27634 / DSM 579 / HB8</strain>
    </source>
</reference>
<dbReference type="EMBL" id="AP008226">
    <property type="protein sequence ID" value="BAD69892.1"/>
    <property type="molecule type" value="Genomic_DNA"/>
</dbReference>
<dbReference type="PANTHER" id="PTHR37945">
    <property type="entry name" value="EXTRACELLULAR TUNGSTATE BINDING PROTEIN"/>
    <property type="match status" value="1"/>
</dbReference>
<accession>Q5SM74</accession>
<dbReference type="Gene3D" id="3.40.190.10">
    <property type="entry name" value="Periplasmic binding protein-like II"/>
    <property type="match status" value="2"/>
</dbReference>
<evidence type="ECO:0000313" key="3">
    <source>
        <dbReference type="Proteomes" id="UP000000532"/>
    </source>
</evidence>
<organism evidence="2 3">
    <name type="scientific">Thermus thermophilus (strain ATCC 27634 / DSM 579 / HB8)</name>
    <dbReference type="NCBI Taxonomy" id="300852"/>
    <lineage>
        <taxon>Bacteria</taxon>
        <taxon>Thermotogati</taxon>
        <taxon>Deinococcota</taxon>
        <taxon>Deinococci</taxon>
        <taxon>Thermales</taxon>
        <taxon>Thermaceae</taxon>
        <taxon>Thermus</taxon>
    </lineage>
</organism>
<dbReference type="PhylomeDB" id="Q5SM74"/>
<dbReference type="TCDB" id="3.A.1.6.10">
    <property type="family name" value="the atp-binding cassette (abc) superfamily"/>
</dbReference>
<dbReference type="eggNOG" id="COG2998">
    <property type="taxonomic scope" value="Bacteria"/>
</dbReference>
<keyword evidence="3" id="KW-1185">Reference proteome</keyword>
<dbReference type="PANTHER" id="PTHR37945:SF1">
    <property type="entry name" value="EXTRACELLULAR TUNGSTATE BINDING PROTEIN"/>
    <property type="match status" value="1"/>
</dbReference>
<feature type="domain" description="PBP" evidence="1">
    <location>
        <begin position="49"/>
        <end position="263"/>
    </location>
</feature>
<dbReference type="PATRIC" id="fig|300852.9.peg.67"/>
<sequence>MHLVVPPRPPQAQDLLPVGHHAPSLPGYTRPMRLLALLVLLGPALALRLATTTSVYDSGLLDRLLEAFLRETGIRVQVLAVGTGQALRLAERKDVDAVLVHAPSLEREALARGITAEPYCLAQNAFLLAGPEADPAQVREAENVLEALRRIAAQKAPFVSRGDRSGTHLKELELWEKAGLKPQGPWYLESGAGMGQTLVLAAEKGAYTLTDLATFLTVGKRRGLKALYAREDPLLLNQYAFHLVPGSPGEGEAQRLRAFLASEEAARIVAGLRVEGTPLFAPLRGRCAFPLRP</sequence>
<protein>
    <submittedName>
        <fullName evidence="2">ABC transporter, periplasmic binding protein</fullName>
    </submittedName>
</protein>
<dbReference type="Proteomes" id="UP000000532">
    <property type="component" value="Chromosome"/>
</dbReference>
<dbReference type="EnsemblBacteria" id="BAD69892">
    <property type="protein sequence ID" value="BAD69892"/>
    <property type="gene ID" value="BAD69892"/>
</dbReference>
<name>Q5SM74_THET8</name>
<dbReference type="SMR" id="Q5SM74"/>
<dbReference type="InterPro" id="IPR052738">
    <property type="entry name" value="ABC-Tungstate_binding"/>
</dbReference>
<dbReference type="AlphaFoldDB" id="Q5SM74"/>
<evidence type="ECO:0000313" key="2">
    <source>
        <dbReference type="EMBL" id="BAD69892.1"/>
    </source>
</evidence>
<dbReference type="HOGENOM" id="CLU_061511_0_0_0"/>
<dbReference type="Pfam" id="PF12849">
    <property type="entry name" value="PBP_like_2"/>
    <property type="match status" value="1"/>
</dbReference>
<dbReference type="InterPro" id="IPR024370">
    <property type="entry name" value="PBP_domain"/>
</dbReference>
<evidence type="ECO:0000259" key="1">
    <source>
        <dbReference type="Pfam" id="PF12849"/>
    </source>
</evidence>
<proteinExistence type="predicted"/>
<dbReference type="KEGG" id="ttj:TTHA0069"/>
<dbReference type="SUPFAM" id="SSF53850">
    <property type="entry name" value="Periplasmic binding protein-like II"/>
    <property type="match status" value="1"/>
</dbReference>